<accession>A0A5M9K8E2</accession>
<dbReference type="EMBL" id="VICG01000001">
    <property type="protein sequence ID" value="KAA8576753.1"/>
    <property type="molecule type" value="Genomic_DNA"/>
</dbReference>
<dbReference type="Proteomes" id="UP000322873">
    <property type="component" value="Unassembled WGS sequence"/>
</dbReference>
<reference evidence="2 3" key="1">
    <citation type="submission" date="2019-06" db="EMBL/GenBank/DDBJ databases">
        <title>Genome Sequence of the Brown Rot Fungal Pathogen Monilinia fructicola.</title>
        <authorList>
            <person name="De Miccolis Angelini R.M."/>
            <person name="Landi L."/>
            <person name="Abate D."/>
            <person name="Pollastro S."/>
            <person name="Romanazzi G."/>
            <person name="Faretra F."/>
        </authorList>
    </citation>
    <scope>NUCLEOTIDE SEQUENCE [LARGE SCALE GENOMIC DNA]</scope>
    <source>
        <strain evidence="2 3">Mfrc123</strain>
    </source>
</reference>
<name>A0A5M9K8E2_MONFR</name>
<keyword evidence="3" id="KW-1185">Reference proteome</keyword>
<evidence type="ECO:0000256" key="1">
    <source>
        <dbReference type="SAM" id="MobiDB-lite"/>
    </source>
</evidence>
<sequence length="73" mass="8186">MARLGDKESEASGDAQRRNPLGRYGTVKEIADGTVYCSVMQAVSLMAKYWLLTVATGGIREEWLEQKDTRTIY</sequence>
<evidence type="ECO:0000313" key="3">
    <source>
        <dbReference type="Proteomes" id="UP000322873"/>
    </source>
</evidence>
<protein>
    <submittedName>
        <fullName evidence="2">Uncharacterized protein</fullName>
    </submittedName>
</protein>
<feature type="compositionally biased region" description="Basic and acidic residues" evidence="1">
    <location>
        <begin position="1"/>
        <end position="10"/>
    </location>
</feature>
<gene>
    <name evidence="2" type="ORF">EYC84_006817</name>
</gene>
<evidence type="ECO:0000313" key="2">
    <source>
        <dbReference type="EMBL" id="KAA8576753.1"/>
    </source>
</evidence>
<feature type="region of interest" description="Disordered" evidence="1">
    <location>
        <begin position="1"/>
        <end position="20"/>
    </location>
</feature>
<organism evidence="2 3">
    <name type="scientific">Monilinia fructicola</name>
    <name type="common">Brown rot fungus</name>
    <name type="synonym">Ciboria fructicola</name>
    <dbReference type="NCBI Taxonomy" id="38448"/>
    <lineage>
        <taxon>Eukaryota</taxon>
        <taxon>Fungi</taxon>
        <taxon>Dikarya</taxon>
        <taxon>Ascomycota</taxon>
        <taxon>Pezizomycotina</taxon>
        <taxon>Leotiomycetes</taxon>
        <taxon>Helotiales</taxon>
        <taxon>Sclerotiniaceae</taxon>
        <taxon>Monilinia</taxon>
    </lineage>
</organism>
<dbReference type="AlphaFoldDB" id="A0A5M9K8E2"/>
<proteinExistence type="predicted"/>
<comment type="caution">
    <text evidence="2">The sequence shown here is derived from an EMBL/GenBank/DDBJ whole genome shotgun (WGS) entry which is preliminary data.</text>
</comment>